<dbReference type="RefSeq" id="WP_311620528.1">
    <property type="nucleotide sequence ID" value="NZ_JAVREV010000019.1"/>
</dbReference>
<organism evidence="2 3">
    <name type="scientific">Streptomyces johnsoniae</name>
    <dbReference type="NCBI Taxonomy" id="3075532"/>
    <lineage>
        <taxon>Bacteria</taxon>
        <taxon>Bacillati</taxon>
        <taxon>Actinomycetota</taxon>
        <taxon>Actinomycetes</taxon>
        <taxon>Kitasatosporales</taxon>
        <taxon>Streptomycetaceae</taxon>
        <taxon>Streptomyces</taxon>
    </lineage>
</organism>
<keyword evidence="3" id="KW-1185">Reference proteome</keyword>
<dbReference type="Proteomes" id="UP001183615">
    <property type="component" value="Unassembled WGS sequence"/>
</dbReference>
<evidence type="ECO:0000256" key="1">
    <source>
        <dbReference type="SAM" id="MobiDB-lite"/>
    </source>
</evidence>
<sequence length="280" mass="29077">MSEPEPTTLALVPRGRGPSEPRTLALTGPRPNSPGPTGRVPTGPVPTGPAAASDPPIPDLSTLPDAAWQDDTGTPFTLTPARAGIHLGTDRDGRPVALPCPRPEGTGIAVLGESLFGRLIALRLLATGVVVTAATREPGQWRSIRHAAGERLAFSEDPAAWPRHAPAPLAVDAGPQALVSDQRRAPSSAVAAGPWRTVLHVTRTVPRGAAFWHRPDVLLALGAEYAEAVGRLLGPEAARLTARLAPGEIVLFRPTATEILRPDIAPGESAVLTPGAPPVR</sequence>
<evidence type="ECO:0000313" key="3">
    <source>
        <dbReference type="Proteomes" id="UP001183615"/>
    </source>
</evidence>
<evidence type="ECO:0000313" key="2">
    <source>
        <dbReference type="EMBL" id="MDT0446372.1"/>
    </source>
</evidence>
<name>A0ABU2SBL7_9ACTN</name>
<proteinExistence type="predicted"/>
<comment type="caution">
    <text evidence="2">The sequence shown here is derived from an EMBL/GenBank/DDBJ whole genome shotgun (WGS) entry which is preliminary data.</text>
</comment>
<dbReference type="EMBL" id="JAVREV010000019">
    <property type="protein sequence ID" value="MDT0446372.1"/>
    <property type="molecule type" value="Genomic_DNA"/>
</dbReference>
<accession>A0ABU2SBL7</accession>
<protein>
    <submittedName>
        <fullName evidence="2">Uncharacterized protein</fullName>
    </submittedName>
</protein>
<feature type="region of interest" description="Disordered" evidence="1">
    <location>
        <begin position="1"/>
        <end position="90"/>
    </location>
</feature>
<gene>
    <name evidence="2" type="ORF">RM779_27805</name>
</gene>
<reference evidence="3" key="1">
    <citation type="submission" date="2023-07" db="EMBL/GenBank/DDBJ databases">
        <title>30 novel species of actinomycetes from the DSMZ collection.</title>
        <authorList>
            <person name="Nouioui I."/>
        </authorList>
    </citation>
    <scope>NUCLEOTIDE SEQUENCE [LARGE SCALE GENOMIC DNA]</scope>
    <source>
        <strain evidence="3">DSM 41886</strain>
    </source>
</reference>